<dbReference type="Gene3D" id="3.40.50.1000">
    <property type="entry name" value="HAD superfamily/HAD-like"/>
    <property type="match status" value="1"/>
</dbReference>
<comment type="caution">
    <text evidence="2">The sequence shown here is derived from an EMBL/GenBank/DDBJ whole genome shotgun (WGS) entry which is preliminary data.</text>
</comment>
<dbReference type="GO" id="GO:0006281">
    <property type="term" value="P:DNA repair"/>
    <property type="evidence" value="ECO:0007669"/>
    <property type="project" value="TreeGrafter"/>
</dbReference>
<dbReference type="InterPro" id="IPR002575">
    <property type="entry name" value="Aminoglycoside_PTrfase"/>
</dbReference>
<dbReference type="Pfam" id="PF13419">
    <property type="entry name" value="HAD_2"/>
    <property type="match status" value="1"/>
</dbReference>
<feature type="domain" description="Aminoglycoside phosphotransferase" evidence="1">
    <location>
        <begin position="15"/>
        <end position="155"/>
    </location>
</feature>
<dbReference type="Gene3D" id="3.90.1200.10">
    <property type="match status" value="1"/>
</dbReference>
<gene>
    <name evidence="2" type="ORF">A2719_05655</name>
</gene>
<dbReference type="SUPFAM" id="SSF56784">
    <property type="entry name" value="HAD-like"/>
    <property type="match status" value="1"/>
</dbReference>
<dbReference type="PANTHER" id="PTHR43434:SF1">
    <property type="entry name" value="PHOSPHOGLYCOLATE PHOSPHATASE"/>
    <property type="match status" value="1"/>
</dbReference>
<name>A0A1G2FZE3_9BACT</name>
<organism evidence="2 3">
    <name type="scientific">Candidatus Ryanbacteria bacterium RIFCSPHIGHO2_01_FULL_45_22</name>
    <dbReference type="NCBI Taxonomy" id="1802114"/>
    <lineage>
        <taxon>Bacteria</taxon>
        <taxon>Candidatus Ryaniibacteriota</taxon>
    </lineage>
</organism>
<evidence type="ECO:0000313" key="3">
    <source>
        <dbReference type="Proteomes" id="UP000177480"/>
    </source>
</evidence>
<dbReference type="Pfam" id="PF01636">
    <property type="entry name" value="APH"/>
    <property type="match status" value="1"/>
</dbReference>
<dbReference type="AlphaFoldDB" id="A0A1G2FZE3"/>
<reference evidence="2 3" key="1">
    <citation type="journal article" date="2016" name="Nat. Commun.">
        <title>Thousands of microbial genomes shed light on interconnected biogeochemical processes in an aquifer system.</title>
        <authorList>
            <person name="Anantharaman K."/>
            <person name="Brown C.T."/>
            <person name="Hug L.A."/>
            <person name="Sharon I."/>
            <person name="Castelle C.J."/>
            <person name="Probst A.J."/>
            <person name="Thomas B.C."/>
            <person name="Singh A."/>
            <person name="Wilkins M.J."/>
            <person name="Karaoz U."/>
            <person name="Brodie E.L."/>
            <person name="Williams K.H."/>
            <person name="Hubbard S.S."/>
            <person name="Banfield J.F."/>
        </authorList>
    </citation>
    <scope>NUCLEOTIDE SEQUENCE [LARGE SCALE GENOMIC DNA]</scope>
</reference>
<accession>A0A1G2FZE3</accession>
<dbReference type="GO" id="GO:0008967">
    <property type="term" value="F:phosphoglycolate phosphatase activity"/>
    <property type="evidence" value="ECO:0007669"/>
    <property type="project" value="TreeGrafter"/>
</dbReference>
<dbReference type="InterPro" id="IPR050155">
    <property type="entry name" value="HAD-like_hydrolase_sf"/>
</dbReference>
<dbReference type="PANTHER" id="PTHR43434">
    <property type="entry name" value="PHOSPHOGLYCOLATE PHOSPHATASE"/>
    <property type="match status" value="1"/>
</dbReference>
<dbReference type="InterPro" id="IPR036412">
    <property type="entry name" value="HAD-like_sf"/>
</dbReference>
<dbReference type="InterPro" id="IPR011009">
    <property type="entry name" value="Kinase-like_dom_sf"/>
</dbReference>
<dbReference type="SUPFAM" id="SSF56112">
    <property type="entry name" value="Protein kinase-like (PK-like)"/>
    <property type="match status" value="1"/>
</dbReference>
<dbReference type="STRING" id="1802114.A2719_05655"/>
<evidence type="ECO:0000313" key="2">
    <source>
        <dbReference type="EMBL" id="OGZ43455.1"/>
    </source>
</evidence>
<dbReference type="EMBL" id="MHNK01000015">
    <property type="protein sequence ID" value="OGZ43455.1"/>
    <property type="molecule type" value="Genomic_DNA"/>
</dbReference>
<dbReference type="InterPro" id="IPR023198">
    <property type="entry name" value="PGP-like_dom2"/>
</dbReference>
<evidence type="ECO:0000259" key="1">
    <source>
        <dbReference type="Pfam" id="PF01636"/>
    </source>
</evidence>
<sequence>MKRAKSIFLWWCERSEQRRDRFFFITEFRPGRVFNGSESDIYQILLALRDFQKAANDFDVKDTHKQKSYEPLITIFGLLNGVTKDQLSKNQIILIKEIIESLKRNYDAIPETRYVMSHGDFALFNIILNGEEIVGINDFDNVAYLPLIHDLAEFLVSASIVHYLGPISNLRLPVFTQPHQRVFSQILTFYKENFSLTAEEIRLLAVVVEMVWLEILLLGVLKGDYKLADISNAVNEIGKRTVQSRVLKELQSQEKNIFIWDFHGTLETGTLSILTEIANTLLKENGSNKQYLAAELASIPSFSWNTFFRNHFPNFSEKEIEAIAQQAYDEKRFAPLLEKYSRPNVGAETILQAVRDGGGVNVVVSHSRHDKLGHYINRLGLDRFIDEYYGIDDGTIVSKEDVLKKKTMVMRDILNQYDSYHSYAVGDTDKDFNAARSAGINMFYWLLPTKNNGLEKELYKRMLSQKLKFINQLNEILQDL</sequence>
<protein>
    <recommendedName>
        <fullName evidence="1">Aminoglycoside phosphotransferase domain-containing protein</fullName>
    </recommendedName>
</protein>
<proteinExistence type="predicted"/>
<dbReference type="InterPro" id="IPR023214">
    <property type="entry name" value="HAD_sf"/>
</dbReference>
<dbReference type="Proteomes" id="UP000177480">
    <property type="component" value="Unassembled WGS sequence"/>
</dbReference>
<dbReference type="Gene3D" id="1.10.150.240">
    <property type="entry name" value="Putative phosphatase, domain 2"/>
    <property type="match status" value="1"/>
</dbReference>
<dbReference type="InterPro" id="IPR041492">
    <property type="entry name" value="HAD_2"/>
</dbReference>